<proteinExistence type="predicted"/>
<evidence type="ECO:0000313" key="2">
    <source>
        <dbReference type="EMBL" id="KAG9066660.1"/>
    </source>
</evidence>
<organism evidence="2 3">
    <name type="scientific">Linnemannia hyalina</name>
    <dbReference type="NCBI Taxonomy" id="64524"/>
    <lineage>
        <taxon>Eukaryota</taxon>
        <taxon>Fungi</taxon>
        <taxon>Fungi incertae sedis</taxon>
        <taxon>Mucoromycota</taxon>
        <taxon>Mortierellomycotina</taxon>
        <taxon>Mortierellomycetes</taxon>
        <taxon>Mortierellales</taxon>
        <taxon>Mortierellaceae</taxon>
        <taxon>Linnemannia</taxon>
    </lineage>
</organism>
<dbReference type="Gene3D" id="3.40.50.720">
    <property type="entry name" value="NAD(P)-binding Rossmann-like Domain"/>
    <property type="match status" value="1"/>
</dbReference>
<feature type="compositionally biased region" description="Polar residues" evidence="1">
    <location>
        <begin position="13"/>
        <end position="26"/>
    </location>
</feature>
<dbReference type="OrthoDB" id="191139at2759"/>
<gene>
    <name evidence="2" type="ORF">KI688_012568</name>
</gene>
<feature type="region of interest" description="Disordered" evidence="1">
    <location>
        <begin position="1"/>
        <end position="27"/>
    </location>
</feature>
<dbReference type="EMBL" id="JAHRHY010000009">
    <property type="protein sequence ID" value="KAG9066660.1"/>
    <property type="molecule type" value="Genomic_DNA"/>
</dbReference>
<sequence>MATSNRPRDQLRHYQQTGDTPQSHHQSAWDRFYRSKLSNIMFAKAFTRRLGNESRMFVNCANSVYDSTEGTRPVNGGGVLDGLKEWLIERSPFRPRESLTPLYLAISPEVENKMITGRHFGPISTELGPSNYARDEKLHDELWACSENLTNEKLKT</sequence>
<accession>A0A9P7XSQ2</accession>
<protein>
    <submittedName>
        <fullName evidence="2">Uncharacterized protein</fullName>
    </submittedName>
</protein>
<keyword evidence="3" id="KW-1185">Reference proteome</keyword>
<name>A0A9P7XSQ2_9FUNG</name>
<dbReference type="AlphaFoldDB" id="A0A9P7XSQ2"/>
<evidence type="ECO:0000313" key="3">
    <source>
        <dbReference type="Proteomes" id="UP000707451"/>
    </source>
</evidence>
<reference evidence="2" key="1">
    <citation type="submission" date="2021-06" db="EMBL/GenBank/DDBJ databases">
        <title>Genome Sequence of Mortierella hyaline Strain SCG-10, a Cold-Adapted, Nitrate-Reducing Fungus Isolated from Soil in Minnesota, USA.</title>
        <authorList>
            <person name="Aldossari N."/>
        </authorList>
    </citation>
    <scope>NUCLEOTIDE SEQUENCE</scope>
    <source>
        <strain evidence="2">SCG-10</strain>
    </source>
</reference>
<evidence type="ECO:0000256" key="1">
    <source>
        <dbReference type="SAM" id="MobiDB-lite"/>
    </source>
</evidence>
<dbReference type="Proteomes" id="UP000707451">
    <property type="component" value="Unassembled WGS sequence"/>
</dbReference>
<feature type="compositionally biased region" description="Basic and acidic residues" evidence="1">
    <location>
        <begin position="1"/>
        <end position="12"/>
    </location>
</feature>
<comment type="caution">
    <text evidence="2">The sequence shown here is derived from an EMBL/GenBank/DDBJ whole genome shotgun (WGS) entry which is preliminary data.</text>
</comment>